<evidence type="ECO:0000313" key="6">
    <source>
        <dbReference type="EMBL" id="TWT99754.1"/>
    </source>
</evidence>
<feature type="transmembrane region" description="Helical" evidence="4">
    <location>
        <begin position="82"/>
        <end position="107"/>
    </location>
</feature>
<dbReference type="Proteomes" id="UP000317421">
    <property type="component" value="Unassembled WGS sequence"/>
</dbReference>
<keyword evidence="3 4" id="KW-0472">Membrane</keyword>
<dbReference type="GO" id="GO:0005886">
    <property type="term" value="C:plasma membrane"/>
    <property type="evidence" value="ECO:0007669"/>
    <property type="project" value="TreeGrafter"/>
</dbReference>
<dbReference type="RefSeq" id="WP_146443013.1">
    <property type="nucleotide sequence ID" value="NZ_SJPR01000001.1"/>
</dbReference>
<dbReference type="EMBL" id="SJPR01000001">
    <property type="protein sequence ID" value="TWT99754.1"/>
    <property type="molecule type" value="Genomic_DNA"/>
</dbReference>
<keyword evidence="7" id="KW-1185">Reference proteome</keyword>
<proteinExistence type="predicted"/>
<keyword evidence="3 4" id="KW-1133">Transmembrane helix</keyword>
<evidence type="ECO:0000313" key="7">
    <source>
        <dbReference type="Proteomes" id="UP000317421"/>
    </source>
</evidence>
<evidence type="ECO:0000256" key="3">
    <source>
        <dbReference type="PROSITE-ProRule" id="PRU01193"/>
    </source>
</evidence>
<dbReference type="OrthoDB" id="274143at2"/>
<reference evidence="6 7" key="1">
    <citation type="submission" date="2019-02" db="EMBL/GenBank/DDBJ databases">
        <title>Deep-cultivation of Planctomycetes and their phenomic and genomic characterization uncovers novel biology.</title>
        <authorList>
            <person name="Wiegand S."/>
            <person name="Jogler M."/>
            <person name="Boedeker C."/>
            <person name="Pinto D."/>
            <person name="Vollmers J."/>
            <person name="Rivas-Marin E."/>
            <person name="Kohn T."/>
            <person name="Peeters S.H."/>
            <person name="Heuer A."/>
            <person name="Rast P."/>
            <person name="Oberbeckmann S."/>
            <person name="Bunk B."/>
            <person name="Jeske O."/>
            <person name="Meyerdierks A."/>
            <person name="Storesund J.E."/>
            <person name="Kallscheuer N."/>
            <person name="Luecker S."/>
            <person name="Lage O.M."/>
            <person name="Pohl T."/>
            <person name="Merkel B.J."/>
            <person name="Hornburger P."/>
            <person name="Mueller R.-W."/>
            <person name="Bruemmer F."/>
            <person name="Labrenz M."/>
            <person name="Spormann A.M."/>
            <person name="Op Den Camp H."/>
            <person name="Overmann J."/>
            <person name="Amann R."/>
            <person name="Jetten M.S.M."/>
            <person name="Mascher T."/>
            <person name="Medema M.H."/>
            <person name="Devos D.P."/>
            <person name="Kaster A.-K."/>
            <person name="Ovreas L."/>
            <person name="Rohde M."/>
            <person name="Galperin M.Y."/>
            <person name="Jogler C."/>
        </authorList>
    </citation>
    <scope>NUCLEOTIDE SEQUENCE [LARGE SCALE GENOMIC DNA]</scope>
    <source>
        <strain evidence="6 7">Pla108</strain>
    </source>
</reference>
<keyword evidence="3 4" id="KW-0812">Transmembrane</keyword>
<evidence type="ECO:0000256" key="1">
    <source>
        <dbReference type="ARBA" id="ARBA00022737"/>
    </source>
</evidence>
<dbReference type="PROSITE" id="PS51846">
    <property type="entry name" value="CNNM"/>
    <property type="match status" value="1"/>
</dbReference>
<keyword evidence="1" id="KW-0677">Repeat</keyword>
<dbReference type="PANTHER" id="PTHR22777">
    <property type="entry name" value="HEMOLYSIN-RELATED"/>
    <property type="match status" value="1"/>
</dbReference>
<dbReference type="Pfam" id="PF01595">
    <property type="entry name" value="CNNM"/>
    <property type="match status" value="1"/>
</dbReference>
<comment type="caution">
    <text evidence="6">The sequence shown here is derived from an EMBL/GenBank/DDBJ whole genome shotgun (WGS) entry which is preliminary data.</text>
</comment>
<sequence length="324" mass="35101">MTYAVIIFLVGLALSAFFSGTETGYYRVPRMRLVIDAVGGDRTARGLLWASNHPEAFVATALVGNNIANYLASSAIVGAAGVLLPAAGLAGEVALTLLFAPVVFIFGELLPKRTFLKAPYRFLRRCSGALAVAGIILAAPTFLLWVVSRALSVVTGSSIQPLRMAVRRRELTDAFAEGQAVGLLSPAQRELAQATFSLGGKPLREFMTPVARQPRLTARAEAEDVLRLARRHQVDAWPIEPSTIDEGESRYAYVRASRLVTTKDLPPDLPTEPLMVFSESTPYLHALTQLESSGTPMAAVLGANRRVTGYVYVERLQQALWETT</sequence>
<dbReference type="InterPro" id="IPR002550">
    <property type="entry name" value="CNNM"/>
</dbReference>
<dbReference type="SUPFAM" id="SSF54631">
    <property type="entry name" value="CBS-domain pair"/>
    <property type="match status" value="1"/>
</dbReference>
<gene>
    <name evidence="6" type="ORF">Pla108_06970</name>
</gene>
<organism evidence="6 7">
    <name type="scientific">Botrimarina colliarenosi</name>
    <dbReference type="NCBI Taxonomy" id="2528001"/>
    <lineage>
        <taxon>Bacteria</taxon>
        <taxon>Pseudomonadati</taxon>
        <taxon>Planctomycetota</taxon>
        <taxon>Planctomycetia</taxon>
        <taxon>Pirellulales</taxon>
        <taxon>Lacipirellulaceae</taxon>
        <taxon>Botrimarina</taxon>
    </lineage>
</organism>
<keyword evidence="2" id="KW-0129">CBS domain</keyword>
<feature type="transmembrane region" description="Helical" evidence="4">
    <location>
        <begin position="128"/>
        <end position="147"/>
    </location>
</feature>
<feature type="domain" description="CNNM transmembrane" evidence="5">
    <location>
        <begin position="1"/>
        <end position="188"/>
    </location>
</feature>
<evidence type="ECO:0000259" key="5">
    <source>
        <dbReference type="PROSITE" id="PS51846"/>
    </source>
</evidence>
<name>A0A5C6AIC2_9BACT</name>
<evidence type="ECO:0000256" key="2">
    <source>
        <dbReference type="ARBA" id="ARBA00023122"/>
    </source>
</evidence>
<evidence type="ECO:0000256" key="4">
    <source>
        <dbReference type="SAM" id="Phobius"/>
    </source>
</evidence>
<dbReference type="Gene3D" id="3.10.580.10">
    <property type="entry name" value="CBS-domain"/>
    <property type="match status" value="1"/>
</dbReference>
<dbReference type="AlphaFoldDB" id="A0A5C6AIC2"/>
<accession>A0A5C6AIC2</accession>
<dbReference type="InterPro" id="IPR046342">
    <property type="entry name" value="CBS_dom_sf"/>
</dbReference>
<protein>
    <recommendedName>
        <fullName evidence="5">CNNM transmembrane domain-containing protein</fullName>
    </recommendedName>
</protein>
<dbReference type="PANTHER" id="PTHR22777:SF17">
    <property type="entry name" value="UPF0053 PROTEIN SLL0260"/>
    <property type="match status" value="1"/>
</dbReference>